<keyword evidence="3" id="KW-1185">Reference proteome</keyword>
<dbReference type="PANTHER" id="PTHR13812">
    <property type="entry name" value="KETIMINE REDUCTASE MU-CRYSTALLIN"/>
    <property type="match status" value="1"/>
</dbReference>
<protein>
    <submittedName>
        <fullName evidence="2">Shikimate/quinate 5-dehydrogenase</fullName>
    </submittedName>
</protein>
<proteinExistence type="inferred from homology"/>
<dbReference type="Gene3D" id="3.40.50.720">
    <property type="entry name" value="NAD(P)-binding Rossmann-like Domain"/>
    <property type="match status" value="1"/>
</dbReference>
<sequence length="352" mass="38727">MDYIGNEAVYKLLISLTKDETLQFLRITEKTLEDFSVNGERAYQPPPTSAARRNGQRTLFRPFTSDSAVGAKIIVTPPPKPDGTKDPLHGLIILLDGKGIPTGLMAAEEITGYRTSMNAMVPFFWRKRVENIVIFGGGMQALWHTRLILALRRNEVRRITFVNSSRERVDTLIATVSRENVARESDCEFDFISSTDADAQERIKAHVAEADCVFCTTPSTSPLFPASYLTERSGTHAARQPFIAAVGSWQSDMIEIDPALLHYAISAQGGINPITGEATGVLLVDDRDYALENAGEVVQSGVTTEQMVEIGQIIALRGGNMQCVSDEQVVQTNRFVSEGSRSFVYTFNGIQG</sequence>
<dbReference type="Pfam" id="PF02423">
    <property type="entry name" value="OCD_Mu_crystall"/>
    <property type="match status" value="1"/>
</dbReference>
<name>A0ABR4G245_9EURO</name>
<dbReference type="SUPFAM" id="SSF51735">
    <property type="entry name" value="NAD(P)-binding Rossmann-fold domains"/>
    <property type="match status" value="1"/>
</dbReference>
<comment type="similarity">
    <text evidence="1">Belongs to the ornithine cyclodeaminase/mu-crystallin family.</text>
</comment>
<evidence type="ECO:0000313" key="2">
    <source>
        <dbReference type="EMBL" id="KAL2793083.1"/>
    </source>
</evidence>
<dbReference type="InterPro" id="IPR023401">
    <property type="entry name" value="ODC_N"/>
</dbReference>
<dbReference type="InterPro" id="IPR003462">
    <property type="entry name" value="ODC_Mu_crystall"/>
</dbReference>
<reference evidence="2 3" key="1">
    <citation type="submission" date="2024-07" db="EMBL/GenBank/DDBJ databases">
        <title>Section-level genome sequencing and comparative genomics of Aspergillus sections Usti and Cavernicolus.</title>
        <authorList>
            <consortium name="Lawrence Berkeley National Laboratory"/>
            <person name="Nybo J.L."/>
            <person name="Vesth T.C."/>
            <person name="Theobald S."/>
            <person name="Frisvad J.C."/>
            <person name="Larsen T.O."/>
            <person name="Kjaerboelling I."/>
            <person name="Rothschild-Mancinelli K."/>
            <person name="Lyhne E.K."/>
            <person name="Kogle M.E."/>
            <person name="Barry K."/>
            <person name="Clum A."/>
            <person name="Na H."/>
            <person name="Ledsgaard L."/>
            <person name="Lin J."/>
            <person name="Lipzen A."/>
            <person name="Kuo A."/>
            <person name="Riley R."/>
            <person name="Mondo S."/>
            <person name="Labutti K."/>
            <person name="Haridas S."/>
            <person name="Pangalinan J."/>
            <person name="Salamov A.A."/>
            <person name="Simmons B.A."/>
            <person name="Magnuson J.K."/>
            <person name="Chen J."/>
            <person name="Drula E."/>
            <person name="Henrissat B."/>
            <person name="Wiebenga A."/>
            <person name="Lubbers R.J."/>
            <person name="Gomes A.C."/>
            <person name="Makela M.R."/>
            <person name="Stajich J."/>
            <person name="Grigoriev I.V."/>
            <person name="Mortensen U.H."/>
            <person name="De Vries R.P."/>
            <person name="Baker S.E."/>
            <person name="Andersen M.R."/>
        </authorList>
    </citation>
    <scope>NUCLEOTIDE SEQUENCE [LARGE SCALE GENOMIC DNA]</scope>
    <source>
        <strain evidence="2 3">CBS 209.92</strain>
    </source>
</reference>
<dbReference type="EMBL" id="JBFTWV010000062">
    <property type="protein sequence ID" value="KAL2793083.1"/>
    <property type="molecule type" value="Genomic_DNA"/>
</dbReference>
<dbReference type="Gene3D" id="3.30.1780.10">
    <property type="entry name" value="ornithine cyclodeaminase, domain 1"/>
    <property type="match status" value="1"/>
</dbReference>
<dbReference type="Proteomes" id="UP001610563">
    <property type="component" value="Unassembled WGS sequence"/>
</dbReference>
<organism evidence="2 3">
    <name type="scientific">Aspergillus keveii</name>
    <dbReference type="NCBI Taxonomy" id="714993"/>
    <lineage>
        <taxon>Eukaryota</taxon>
        <taxon>Fungi</taxon>
        <taxon>Dikarya</taxon>
        <taxon>Ascomycota</taxon>
        <taxon>Pezizomycotina</taxon>
        <taxon>Eurotiomycetes</taxon>
        <taxon>Eurotiomycetidae</taxon>
        <taxon>Eurotiales</taxon>
        <taxon>Aspergillaceae</taxon>
        <taxon>Aspergillus</taxon>
        <taxon>Aspergillus subgen. Nidulantes</taxon>
    </lineage>
</organism>
<comment type="caution">
    <text evidence="2">The sequence shown here is derived from an EMBL/GenBank/DDBJ whole genome shotgun (WGS) entry which is preliminary data.</text>
</comment>
<accession>A0ABR4G245</accession>
<dbReference type="PANTHER" id="PTHR13812:SF19">
    <property type="entry name" value="KETIMINE REDUCTASE MU-CRYSTALLIN"/>
    <property type="match status" value="1"/>
</dbReference>
<gene>
    <name evidence="2" type="ORF">BJX66DRAFT_352005</name>
</gene>
<evidence type="ECO:0000256" key="1">
    <source>
        <dbReference type="ARBA" id="ARBA00008903"/>
    </source>
</evidence>
<evidence type="ECO:0000313" key="3">
    <source>
        <dbReference type="Proteomes" id="UP001610563"/>
    </source>
</evidence>
<dbReference type="InterPro" id="IPR036291">
    <property type="entry name" value="NAD(P)-bd_dom_sf"/>
</dbReference>